<evidence type="ECO:0000313" key="4">
    <source>
        <dbReference type="Proteomes" id="UP000064201"/>
    </source>
</evidence>
<dbReference type="AlphaFoldDB" id="A0A0G3G5U4"/>
<dbReference type="RefSeq" id="WP_047250691.1">
    <property type="nucleotide sequence ID" value="NZ_CP011367.1"/>
</dbReference>
<accession>A0A0G3G5U4</accession>
<dbReference type="EMBL" id="CP011367">
    <property type="protein sequence ID" value="AKJ94231.1"/>
    <property type="molecule type" value="Genomic_DNA"/>
</dbReference>
<dbReference type="Gene3D" id="1.20.1600.10">
    <property type="entry name" value="Outer membrane efflux proteins (OEP)"/>
    <property type="match status" value="1"/>
</dbReference>
<reference evidence="3 4" key="1">
    <citation type="submission" date="2015-04" db="EMBL/GenBank/DDBJ databases">
        <title>Complete Sequence for the Genome of the Thioalkalivibrio versutus D301.</title>
        <authorList>
            <person name="Mu T."/>
            <person name="Zhou J."/>
            <person name="Xu X."/>
        </authorList>
    </citation>
    <scope>NUCLEOTIDE SEQUENCE [LARGE SCALE GENOMIC DNA]</scope>
    <source>
        <strain evidence="3 4">D301</strain>
    </source>
</reference>
<dbReference type="Pfam" id="PF02321">
    <property type="entry name" value="OEP"/>
    <property type="match status" value="2"/>
</dbReference>
<proteinExistence type="inferred from homology"/>
<dbReference type="PANTHER" id="PTHR30203">
    <property type="entry name" value="OUTER MEMBRANE CATION EFFLUX PROTEIN"/>
    <property type="match status" value="1"/>
</dbReference>
<dbReference type="PANTHER" id="PTHR30203:SF24">
    <property type="entry name" value="BLR4935 PROTEIN"/>
    <property type="match status" value="1"/>
</dbReference>
<feature type="region of interest" description="Disordered" evidence="2">
    <location>
        <begin position="453"/>
        <end position="540"/>
    </location>
</feature>
<dbReference type="STRING" id="106634.TVD_02060"/>
<dbReference type="PATRIC" id="fig|106634.4.peg.418"/>
<dbReference type="InterPro" id="IPR010131">
    <property type="entry name" value="MdtP/NodT-like"/>
</dbReference>
<evidence type="ECO:0000256" key="2">
    <source>
        <dbReference type="SAM" id="MobiDB-lite"/>
    </source>
</evidence>
<name>A0A0G3G5U4_9GAMM</name>
<dbReference type="SUPFAM" id="SSF56954">
    <property type="entry name" value="Outer membrane efflux proteins (OEP)"/>
    <property type="match status" value="1"/>
</dbReference>
<protein>
    <submittedName>
        <fullName evidence="3">Transporter</fullName>
    </submittedName>
</protein>
<sequence>MLLPVVSVLFLAGCAVTAPELDRSDLMEDLSVQGIDLPESEMPRPSGELTLDEAIHQAIWRNPRMQQAYAKLDLTAADVVEASQFSNPSLSLSVMRPEGGGGNEYGVGLAWGISGLLMRGSRQEMARSHWESTRLQLAEGMVALASDTERAWYDAVAARQRAEVQRLESRAADLGARLGERFYDAGNISDLQRAHLRIRAAESRLKLEDSRQREREARLRLAHLMGLPGEVDDWELPKELPLPLAEVEERQALVDQALEQRLDLRALDHALDGLTEGVALVRRYRWMGDIEPGLEFEREGDGTRLWGGGISFTLPIFNQNQAGIGRAEARLADGEARRESLVQAVTNDVHQHFERLAHHRNRFGVLQDDLLPARELATERLQERVNFMFDDVFDLLAIKQEELAAWQKTVAALGDYWQARAALAHAVAGELPGGEPGSAGTFATAQLEHEPTAMDHGSMGHGDHGAMDHGGHGGMDHGDGDEGHSGMDHGDHGAHDDMDHGQGREGHEGHEGHEGMDHDDHGQQDQGHRDHSNHGHGGHH</sequence>
<dbReference type="KEGG" id="tvr:TVD_02060"/>
<dbReference type="GO" id="GO:0015562">
    <property type="term" value="F:efflux transmembrane transporter activity"/>
    <property type="evidence" value="ECO:0007669"/>
    <property type="project" value="InterPro"/>
</dbReference>
<organism evidence="3 4">
    <name type="scientific">Thioalkalivibrio versutus</name>
    <dbReference type="NCBI Taxonomy" id="106634"/>
    <lineage>
        <taxon>Bacteria</taxon>
        <taxon>Pseudomonadati</taxon>
        <taxon>Pseudomonadota</taxon>
        <taxon>Gammaproteobacteria</taxon>
        <taxon>Chromatiales</taxon>
        <taxon>Ectothiorhodospiraceae</taxon>
        <taxon>Thioalkalivibrio</taxon>
    </lineage>
</organism>
<dbReference type="Proteomes" id="UP000064201">
    <property type="component" value="Chromosome"/>
</dbReference>
<keyword evidence="4" id="KW-1185">Reference proteome</keyword>
<feature type="compositionally biased region" description="Basic and acidic residues" evidence="2">
    <location>
        <begin position="461"/>
        <end position="533"/>
    </location>
</feature>
<evidence type="ECO:0000256" key="1">
    <source>
        <dbReference type="ARBA" id="ARBA00007613"/>
    </source>
</evidence>
<comment type="similarity">
    <text evidence="1">Belongs to the outer membrane factor (OMF) (TC 1.B.17) family.</text>
</comment>
<evidence type="ECO:0000313" key="3">
    <source>
        <dbReference type="EMBL" id="AKJ94231.1"/>
    </source>
</evidence>
<dbReference type="OrthoDB" id="237412at2"/>
<gene>
    <name evidence="3" type="ORF">TVD_02060</name>
</gene>
<dbReference type="InterPro" id="IPR003423">
    <property type="entry name" value="OMP_efflux"/>
</dbReference>